<protein>
    <recommendedName>
        <fullName evidence="7">D-lactate dehydrogenase (cytochrome)</fullName>
        <ecNumber evidence="7">1.1.2.4</ecNumber>
    </recommendedName>
</protein>
<dbReference type="InterPro" id="IPR016169">
    <property type="entry name" value="FAD-bd_PCMH_sub2"/>
</dbReference>
<dbReference type="PANTHER" id="PTHR11748:SF111">
    <property type="entry name" value="D-LACTATE DEHYDROGENASE, MITOCHONDRIAL-RELATED"/>
    <property type="match status" value="1"/>
</dbReference>
<dbReference type="AlphaFoldDB" id="A0A4V1B050"/>
<dbReference type="GO" id="GO:0004458">
    <property type="term" value="F:D-lactate dehydrogenase (cytochrome) activity"/>
    <property type="evidence" value="ECO:0007669"/>
    <property type="project" value="UniProtKB-EC"/>
</dbReference>
<evidence type="ECO:0000313" key="9">
    <source>
        <dbReference type="EMBL" id="QBR01543.1"/>
    </source>
</evidence>
<dbReference type="InterPro" id="IPR016164">
    <property type="entry name" value="FAD-linked_Oxase-like_C"/>
</dbReference>
<dbReference type="InterPro" id="IPR016171">
    <property type="entry name" value="Vanillyl_alc_oxidase_C-sub2"/>
</dbReference>
<dbReference type="EC" id="1.1.2.4" evidence="7"/>
<dbReference type="InterPro" id="IPR004113">
    <property type="entry name" value="FAD-bd_oxidored_4_C"/>
</dbReference>
<comment type="similarity">
    <text evidence="2">Belongs to the FAD-binding oxidoreductase/transferase type 4 family.</text>
</comment>
<gene>
    <name evidence="9" type="ORF">E1956_30660</name>
</gene>
<dbReference type="Pfam" id="PF02913">
    <property type="entry name" value="FAD-oxidase_C"/>
    <property type="match status" value="1"/>
</dbReference>
<reference evidence="9 10" key="1">
    <citation type="submission" date="2019-03" db="EMBL/GenBank/DDBJ databases">
        <title>Paraburkholderia sp. 7MH5, isolated from subtropical forest soil.</title>
        <authorList>
            <person name="Gao Z.-H."/>
            <person name="Qiu L.-H."/>
        </authorList>
    </citation>
    <scope>NUCLEOTIDE SEQUENCE [LARGE SCALE GENOMIC DNA]</scope>
    <source>
        <strain evidence="9 10">7MH5</strain>
    </source>
</reference>
<keyword evidence="4" id="KW-0274">FAD</keyword>
<keyword evidence="10" id="KW-1185">Reference proteome</keyword>
<dbReference type="InterPro" id="IPR036318">
    <property type="entry name" value="FAD-bd_PCMH-like_sf"/>
</dbReference>
<accession>A0A4V1B050</accession>
<evidence type="ECO:0000256" key="6">
    <source>
        <dbReference type="ARBA" id="ARBA00023002"/>
    </source>
</evidence>
<dbReference type="Proteomes" id="UP000295727">
    <property type="component" value="Chromosome 3"/>
</dbReference>
<dbReference type="FunFam" id="1.10.45.10:FF:000001">
    <property type="entry name" value="D-lactate dehydrogenase mitochondrial"/>
    <property type="match status" value="1"/>
</dbReference>
<organism evidence="9 10">
    <name type="scientific">Paraburkholderia pallida</name>
    <dbReference type="NCBI Taxonomy" id="2547399"/>
    <lineage>
        <taxon>Bacteria</taxon>
        <taxon>Pseudomonadati</taxon>
        <taxon>Pseudomonadota</taxon>
        <taxon>Betaproteobacteria</taxon>
        <taxon>Burkholderiales</taxon>
        <taxon>Burkholderiaceae</taxon>
        <taxon>Paraburkholderia</taxon>
    </lineage>
</organism>
<dbReference type="Gene3D" id="3.30.70.2740">
    <property type="match status" value="1"/>
</dbReference>
<keyword evidence="3" id="KW-0285">Flavoprotein</keyword>
<evidence type="ECO:0000256" key="3">
    <source>
        <dbReference type="ARBA" id="ARBA00022630"/>
    </source>
</evidence>
<dbReference type="OrthoDB" id="8522822at2"/>
<dbReference type="Gene3D" id="1.10.45.10">
    <property type="entry name" value="Vanillyl-alcohol Oxidase, Chain A, domain 4"/>
    <property type="match status" value="1"/>
</dbReference>
<evidence type="ECO:0000259" key="8">
    <source>
        <dbReference type="PROSITE" id="PS51387"/>
    </source>
</evidence>
<dbReference type="InterPro" id="IPR006094">
    <property type="entry name" value="Oxid_FAD_bind_N"/>
</dbReference>
<keyword evidence="6" id="KW-0560">Oxidoreductase</keyword>
<name>A0A4V1B050_9BURK</name>
<dbReference type="Pfam" id="PF01565">
    <property type="entry name" value="FAD_binding_4"/>
    <property type="match status" value="1"/>
</dbReference>
<dbReference type="PANTHER" id="PTHR11748">
    <property type="entry name" value="D-LACTATE DEHYDROGENASE"/>
    <property type="match status" value="1"/>
</dbReference>
<evidence type="ECO:0000313" key="10">
    <source>
        <dbReference type="Proteomes" id="UP000295727"/>
    </source>
</evidence>
<dbReference type="FunFam" id="3.30.465.10:FF:000016">
    <property type="entry name" value="probable D-lactate dehydrogenase, mitochondrial"/>
    <property type="match status" value="1"/>
</dbReference>
<dbReference type="SUPFAM" id="SSF55103">
    <property type="entry name" value="FAD-linked oxidases, C-terminal domain"/>
    <property type="match status" value="1"/>
</dbReference>
<dbReference type="GO" id="GO:0071949">
    <property type="term" value="F:FAD binding"/>
    <property type="evidence" value="ECO:0007669"/>
    <property type="project" value="InterPro"/>
</dbReference>
<proteinExistence type="inferred from homology"/>
<dbReference type="GO" id="GO:0008720">
    <property type="term" value="F:D-lactate dehydrogenase (NAD+) activity"/>
    <property type="evidence" value="ECO:0007669"/>
    <property type="project" value="TreeGrafter"/>
</dbReference>
<feature type="domain" description="FAD-binding PCMH-type" evidence="8">
    <location>
        <begin position="43"/>
        <end position="220"/>
    </location>
</feature>
<dbReference type="Gene3D" id="3.30.465.10">
    <property type="match status" value="1"/>
</dbReference>
<evidence type="ECO:0000256" key="5">
    <source>
        <dbReference type="ARBA" id="ARBA00022946"/>
    </source>
</evidence>
<evidence type="ECO:0000256" key="2">
    <source>
        <dbReference type="ARBA" id="ARBA00008000"/>
    </source>
</evidence>
<comment type="cofactor">
    <cofactor evidence="1">
        <name>FAD</name>
        <dbReference type="ChEBI" id="CHEBI:57692"/>
    </cofactor>
</comment>
<evidence type="ECO:0000256" key="7">
    <source>
        <dbReference type="ARBA" id="ARBA00038897"/>
    </source>
</evidence>
<dbReference type="EMBL" id="CP038150">
    <property type="protein sequence ID" value="QBR01543.1"/>
    <property type="molecule type" value="Genomic_DNA"/>
</dbReference>
<dbReference type="KEGG" id="ppai:E1956_30660"/>
<evidence type="ECO:0000256" key="4">
    <source>
        <dbReference type="ARBA" id="ARBA00022827"/>
    </source>
</evidence>
<dbReference type="PROSITE" id="PS51387">
    <property type="entry name" value="FAD_PCMH"/>
    <property type="match status" value="1"/>
</dbReference>
<dbReference type="InterPro" id="IPR016166">
    <property type="entry name" value="FAD-bd_PCMH"/>
</dbReference>
<sequence length="465" mass="50682">METPMTDLASVQQAIHDLGAAGLSVLTSRGEREQRGKDQTFLPAHASDAVVFAESTDDVVKIVNICRTHRCPITPFGAGTSSEGHIAALHGGICIDLTRMNAVLQVNADDFDCVVQAGITRESLNRYLRDTGLFFPIDACPEASIGGMVSTRASGTHAVRYGTMRENVINVTAVLIDGRVVKTANRARKSAAAYDLTRLFVGSAGTLGIITEVTVRLHPVPDHVAAAVCAFPTIGDAARLVIEASQAGVCFAKVEFMDTVQIAWTNAYSKTNLAPKPHLFFEFDGPPQAVKEHAAIVEELAREHGASPLQWAIDAAERAHLWRARHEAIYACFAGRPGCQAWATDVTVPISRLADCIEETQRDLQELPFPVPILGHVGDGNFHLAFMIDPARPEEYEMAHDVYDRMVRRAIAMDGTCTGEHGVGYFKNRYLVEEFGEDTLSMMRDIKRALDPMNLLNPGKLFDAI</sequence>
<dbReference type="SUPFAM" id="SSF56176">
    <property type="entry name" value="FAD-binding/transporter-associated domain-like"/>
    <property type="match status" value="1"/>
</dbReference>
<evidence type="ECO:0000256" key="1">
    <source>
        <dbReference type="ARBA" id="ARBA00001974"/>
    </source>
</evidence>
<dbReference type="FunFam" id="3.30.70.2740:FF:000001">
    <property type="entry name" value="D-lactate dehydrogenase mitochondrial"/>
    <property type="match status" value="1"/>
</dbReference>
<keyword evidence="5" id="KW-0809">Transit peptide</keyword>
<dbReference type="GO" id="GO:1903457">
    <property type="term" value="P:lactate catabolic process"/>
    <property type="evidence" value="ECO:0007669"/>
    <property type="project" value="TreeGrafter"/>
</dbReference>